<sequence>MTEVEATTDPRPRLSAALDQTQYAIDAIEDADLGRPTPCAEYDVRTLLAHLVAVLRKLAVVGNGGDMSQVKDPADDHTDDWGGAFRAARADLEQIWAPDSALGKSYTLAWGAMTGRELLDAYAHEFTVHVWDLSRATGGGHELDRALAEAALDWYTRNVPAEGRGEGGPFAPVVTVADDADTYTRLAAFVGRPV</sequence>
<evidence type="ECO:0000313" key="2">
    <source>
        <dbReference type="EMBL" id="NBE56574.1"/>
    </source>
</evidence>
<dbReference type="GO" id="GO:0046872">
    <property type="term" value="F:metal ion binding"/>
    <property type="evidence" value="ECO:0007669"/>
    <property type="project" value="InterPro"/>
</dbReference>
<dbReference type="InterPro" id="IPR024344">
    <property type="entry name" value="MDMPI_metal-binding"/>
</dbReference>
<comment type="caution">
    <text evidence="2">The sequence shown here is derived from an EMBL/GenBank/DDBJ whole genome shotgun (WGS) entry which is preliminary data.</text>
</comment>
<reference evidence="2" key="1">
    <citation type="submission" date="2020-01" db="EMBL/GenBank/DDBJ databases">
        <title>Whole-genome analyses of novel actinobacteria.</title>
        <authorList>
            <person name="Sahin N."/>
        </authorList>
    </citation>
    <scope>NUCLEOTIDE SEQUENCE</scope>
    <source>
        <strain evidence="2">YC537</strain>
    </source>
</reference>
<name>A0A964XPB3_9ACTN</name>
<gene>
    <name evidence="2" type="ORF">GUY60_35125</name>
</gene>
<dbReference type="Proteomes" id="UP000598297">
    <property type="component" value="Unassembled WGS sequence"/>
</dbReference>
<dbReference type="NCBIfam" id="TIGR03086">
    <property type="entry name" value="TIGR03086 family metal-binding protein"/>
    <property type="match status" value="1"/>
</dbReference>
<dbReference type="EMBL" id="JAAAHS010000524">
    <property type="protein sequence ID" value="NBE56574.1"/>
    <property type="molecule type" value="Genomic_DNA"/>
</dbReference>
<dbReference type="Pfam" id="PF11716">
    <property type="entry name" value="MDMPI_N"/>
    <property type="match status" value="1"/>
</dbReference>
<proteinExistence type="predicted"/>
<keyword evidence="3" id="KW-1185">Reference proteome</keyword>
<feature type="domain" description="Mycothiol-dependent maleylpyruvate isomerase metal-binding" evidence="1">
    <location>
        <begin position="15"/>
        <end position="133"/>
    </location>
</feature>
<organism evidence="2 3">
    <name type="scientific">Streptomyces boluensis</name>
    <dbReference type="NCBI Taxonomy" id="1775135"/>
    <lineage>
        <taxon>Bacteria</taxon>
        <taxon>Bacillati</taxon>
        <taxon>Actinomycetota</taxon>
        <taxon>Actinomycetes</taxon>
        <taxon>Kitasatosporales</taxon>
        <taxon>Streptomycetaceae</taxon>
        <taxon>Streptomyces</taxon>
    </lineage>
</organism>
<dbReference type="InterPro" id="IPR034660">
    <property type="entry name" value="DinB/YfiT-like"/>
</dbReference>
<dbReference type="RefSeq" id="WP_161705386.1">
    <property type="nucleotide sequence ID" value="NZ_JAAAHS010000524.1"/>
</dbReference>
<evidence type="ECO:0000313" key="3">
    <source>
        <dbReference type="Proteomes" id="UP000598297"/>
    </source>
</evidence>
<dbReference type="AlphaFoldDB" id="A0A964XPB3"/>
<dbReference type="InterPro" id="IPR017520">
    <property type="entry name" value="CHP03086"/>
</dbReference>
<protein>
    <submittedName>
        <fullName evidence="2">TIGR03086 family protein</fullName>
    </submittedName>
</protein>
<dbReference type="OrthoDB" id="5185819at2"/>
<dbReference type="Gene3D" id="1.20.120.450">
    <property type="entry name" value="dinb family like domain"/>
    <property type="match status" value="1"/>
</dbReference>
<dbReference type="InterPro" id="IPR017517">
    <property type="entry name" value="Maleyloyr_isom"/>
</dbReference>
<dbReference type="SUPFAM" id="SSF109854">
    <property type="entry name" value="DinB/YfiT-like putative metalloenzymes"/>
    <property type="match status" value="1"/>
</dbReference>
<accession>A0A964XPB3</accession>
<dbReference type="NCBIfam" id="TIGR03083">
    <property type="entry name" value="maleylpyruvate isomerase family mycothiol-dependent enzyme"/>
    <property type="match status" value="1"/>
</dbReference>
<evidence type="ECO:0000259" key="1">
    <source>
        <dbReference type="Pfam" id="PF11716"/>
    </source>
</evidence>